<dbReference type="InterPro" id="IPR024399">
    <property type="entry name" value="DUF2628"/>
</dbReference>
<evidence type="ECO:0000313" key="4">
    <source>
        <dbReference type="Proteomes" id="UP000542776"/>
    </source>
</evidence>
<dbReference type="RefSeq" id="WP_183199145.1">
    <property type="nucleotide sequence ID" value="NZ_JACIEK010000002.1"/>
</dbReference>
<feature type="transmembrane region" description="Helical" evidence="2">
    <location>
        <begin position="66"/>
        <end position="83"/>
    </location>
</feature>
<dbReference type="Proteomes" id="UP000542776">
    <property type="component" value="Unassembled WGS sequence"/>
</dbReference>
<comment type="caution">
    <text evidence="3">The sequence shown here is derived from an EMBL/GenBank/DDBJ whole genome shotgun (WGS) entry which is preliminary data.</text>
</comment>
<evidence type="ECO:0000313" key="3">
    <source>
        <dbReference type="EMBL" id="MBB3997594.1"/>
    </source>
</evidence>
<name>A0A7W6H4P6_9HYPH</name>
<evidence type="ECO:0000256" key="2">
    <source>
        <dbReference type="SAM" id="Phobius"/>
    </source>
</evidence>
<gene>
    <name evidence="3" type="ORF">GGR04_001430</name>
</gene>
<feature type="region of interest" description="Disordered" evidence="1">
    <location>
        <begin position="136"/>
        <end position="157"/>
    </location>
</feature>
<evidence type="ECO:0008006" key="5">
    <source>
        <dbReference type="Google" id="ProtNLM"/>
    </source>
</evidence>
<keyword evidence="2" id="KW-1133">Transmembrane helix</keyword>
<proteinExistence type="predicted"/>
<dbReference type="Pfam" id="PF10947">
    <property type="entry name" value="DUF2628"/>
    <property type="match status" value="1"/>
</dbReference>
<sequence length="157" mass="16938">MTRWVVLEPASEATRSDRAVFVRDGFRPFAVVIPALWLLRHRLWWPAVAVVLFDLAVASAAGTQGFGLPAAALPLLVGLLVALEGPTLRLRRYRAQGWREAAVVAARGRRDAEALYFAGETAEPVDTLPAAIKGAEPLSGPSVRRAPGRTLFDGART</sequence>
<reference evidence="3 4" key="1">
    <citation type="submission" date="2020-08" db="EMBL/GenBank/DDBJ databases">
        <title>Genomic Encyclopedia of Type Strains, Phase IV (KMG-IV): sequencing the most valuable type-strain genomes for metagenomic binning, comparative biology and taxonomic classification.</title>
        <authorList>
            <person name="Goeker M."/>
        </authorList>
    </citation>
    <scope>NUCLEOTIDE SEQUENCE [LARGE SCALE GENOMIC DNA]</scope>
    <source>
        <strain evidence="3 4">DSM 102238</strain>
    </source>
</reference>
<dbReference type="AlphaFoldDB" id="A0A7W6H4P6"/>
<organism evidence="3 4">
    <name type="scientific">Aureimonas pseudogalii</name>
    <dbReference type="NCBI Taxonomy" id="1744844"/>
    <lineage>
        <taxon>Bacteria</taxon>
        <taxon>Pseudomonadati</taxon>
        <taxon>Pseudomonadota</taxon>
        <taxon>Alphaproteobacteria</taxon>
        <taxon>Hyphomicrobiales</taxon>
        <taxon>Aurantimonadaceae</taxon>
        <taxon>Aureimonas</taxon>
    </lineage>
</organism>
<feature type="transmembrane region" description="Helical" evidence="2">
    <location>
        <begin position="43"/>
        <end position="60"/>
    </location>
</feature>
<keyword evidence="4" id="KW-1185">Reference proteome</keyword>
<evidence type="ECO:0000256" key="1">
    <source>
        <dbReference type="SAM" id="MobiDB-lite"/>
    </source>
</evidence>
<keyword evidence="2" id="KW-0472">Membrane</keyword>
<accession>A0A7W6H4P6</accession>
<protein>
    <recommendedName>
        <fullName evidence="5">DUF2628 domain-containing protein</fullName>
    </recommendedName>
</protein>
<dbReference type="EMBL" id="JACIEK010000002">
    <property type="protein sequence ID" value="MBB3997594.1"/>
    <property type="molecule type" value="Genomic_DNA"/>
</dbReference>
<keyword evidence="2" id="KW-0812">Transmembrane</keyword>